<gene>
    <name evidence="2" type="ORF">HGA13_26555</name>
</gene>
<reference evidence="2 3" key="1">
    <citation type="submission" date="2020-04" db="EMBL/GenBank/DDBJ databases">
        <title>MicrobeNet Type strains.</title>
        <authorList>
            <person name="Nicholson A.C."/>
        </authorList>
    </citation>
    <scope>NUCLEOTIDE SEQUENCE [LARGE SCALE GENOMIC DNA]</scope>
    <source>
        <strain evidence="2 3">DSM 45078</strain>
    </source>
</reference>
<organism evidence="2 3">
    <name type="scientific">Nocardia speluncae</name>
    <dbReference type="NCBI Taxonomy" id="419477"/>
    <lineage>
        <taxon>Bacteria</taxon>
        <taxon>Bacillati</taxon>
        <taxon>Actinomycetota</taxon>
        <taxon>Actinomycetes</taxon>
        <taxon>Mycobacteriales</taxon>
        <taxon>Nocardiaceae</taxon>
        <taxon>Nocardia</taxon>
    </lineage>
</organism>
<sequence length="218" mass="22397">MRALGFGAAAAVCAAVVVALGIATPPAPDGVSTDRLGPETGETIAEYLDRARDSLSGSDDGDRWALVSFTDYGPAAALPGLSGGLRVSRALYRVPIPRVATPLVAVQVPENATALTRSGTDAAWQLADRRRYTADGTRGAQVLDVSIVRLRTGCACSPGLVIRAPLSRLRELAGRPGIRTVQALPADAVAERFAVAPLLPDSADPVAPRPDDGAVPAG</sequence>
<evidence type="ECO:0008006" key="4">
    <source>
        <dbReference type="Google" id="ProtNLM"/>
    </source>
</evidence>
<comment type="caution">
    <text evidence="2">The sequence shown here is derived from an EMBL/GenBank/DDBJ whole genome shotgun (WGS) entry which is preliminary data.</text>
</comment>
<evidence type="ECO:0000313" key="3">
    <source>
        <dbReference type="Proteomes" id="UP000565715"/>
    </source>
</evidence>
<feature type="chain" id="PRO_5038383057" description="Secreted protein" evidence="1">
    <location>
        <begin position="20"/>
        <end position="218"/>
    </location>
</feature>
<feature type="signal peptide" evidence="1">
    <location>
        <begin position="1"/>
        <end position="19"/>
    </location>
</feature>
<proteinExistence type="predicted"/>
<keyword evidence="3" id="KW-1185">Reference proteome</keyword>
<evidence type="ECO:0000313" key="2">
    <source>
        <dbReference type="EMBL" id="NKY36605.1"/>
    </source>
</evidence>
<dbReference type="EMBL" id="JAAXOO010000007">
    <property type="protein sequence ID" value="NKY36605.1"/>
    <property type="molecule type" value="Genomic_DNA"/>
</dbReference>
<name>A0A846XMR7_9NOCA</name>
<dbReference type="AlphaFoldDB" id="A0A846XMR7"/>
<protein>
    <recommendedName>
        <fullName evidence="4">Secreted protein</fullName>
    </recommendedName>
</protein>
<dbReference type="Proteomes" id="UP000565715">
    <property type="component" value="Unassembled WGS sequence"/>
</dbReference>
<keyword evidence="1" id="KW-0732">Signal</keyword>
<dbReference type="RefSeq" id="WP_068038731.1">
    <property type="nucleotide sequence ID" value="NZ_JAAXOO010000007.1"/>
</dbReference>
<evidence type="ECO:0000256" key="1">
    <source>
        <dbReference type="SAM" id="SignalP"/>
    </source>
</evidence>
<accession>A0A846XMR7</accession>